<dbReference type="EMBL" id="WNZX01000002">
    <property type="protein sequence ID" value="MUG69885.1"/>
    <property type="molecule type" value="Genomic_DNA"/>
</dbReference>
<dbReference type="RefSeq" id="WP_155614082.1">
    <property type="nucleotide sequence ID" value="NZ_WNZX01000002.1"/>
</dbReference>
<reference evidence="4 5" key="1">
    <citation type="submission" date="2019-11" db="EMBL/GenBank/DDBJ databases">
        <title>Draft genome sequences of five Paenibacillus species of dairy origin.</title>
        <authorList>
            <person name="Olajide A.M."/>
            <person name="Chen S."/>
            <person name="Lapointe G."/>
        </authorList>
    </citation>
    <scope>NUCLEOTIDE SEQUENCE [LARGE SCALE GENOMIC DNA]</scope>
    <source>
        <strain evidence="4 5">2CS3</strain>
    </source>
</reference>
<evidence type="ECO:0000313" key="4">
    <source>
        <dbReference type="EMBL" id="MUG69885.1"/>
    </source>
</evidence>
<dbReference type="InterPro" id="IPR045337">
    <property type="entry name" value="MmgE_PrpD_C"/>
</dbReference>
<dbReference type="InterPro" id="IPR005656">
    <property type="entry name" value="MmgE_PrpD"/>
</dbReference>
<feature type="domain" description="MmgE/PrpD C-terminal" evidence="3">
    <location>
        <begin position="279"/>
        <end position="421"/>
    </location>
</feature>
<dbReference type="SUPFAM" id="SSF103378">
    <property type="entry name" value="2-methylcitrate dehydratase PrpD"/>
    <property type="match status" value="1"/>
</dbReference>
<dbReference type="PANTHER" id="PTHR16943">
    <property type="entry name" value="2-METHYLCITRATE DEHYDRATASE-RELATED"/>
    <property type="match status" value="1"/>
</dbReference>
<comment type="similarity">
    <text evidence="1">Belongs to the PrpD family.</text>
</comment>
<evidence type="ECO:0000259" key="2">
    <source>
        <dbReference type="Pfam" id="PF03972"/>
    </source>
</evidence>
<evidence type="ECO:0008006" key="6">
    <source>
        <dbReference type="Google" id="ProtNLM"/>
    </source>
</evidence>
<comment type="caution">
    <text evidence="4">The sequence shown here is derived from an EMBL/GenBank/DDBJ whole genome shotgun (WGS) entry which is preliminary data.</text>
</comment>
<evidence type="ECO:0000313" key="5">
    <source>
        <dbReference type="Proteomes" id="UP000450917"/>
    </source>
</evidence>
<dbReference type="Pfam" id="PF03972">
    <property type="entry name" value="MmgE_PrpD_N"/>
    <property type="match status" value="1"/>
</dbReference>
<dbReference type="InterPro" id="IPR045336">
    <property type="entry name" value="MmgE_PrpD_N"/>
</dbReference>
<dbReference type="Proteomes" id="UP000450917">
    <property type="component" value="Unassembled WGS sequence"/>
</dbReference>
<dbReference type="PANTHER" id="PTHR16943:SF8">
    <property type="entry name" value="2-METHYLCITRATE DEHYDRATASE"/>
    <property type="match status" value="1"/>
</dbReference>
<name>A0A7X2Z7Q9_9BACL</name>
<protein>
    <recommendedName>
        <fullName evidence="6">MmgE/PrpD family protein</fullName>
    </recommendedName>
</protein>
<dbReference type="InterPro" id="IPR042188">
    <property type="entry name" value="MmgE/PrpD_sf_2"/>
</dbReference>
<gene>
    <name evidence="4" type="ORF">GNP93_04255</name>
</gene>
<feature type="domain" description="MmgE/PrpD N-terminal" evidence="2">
    <location>
        <begin position="6"/>
        <end position="227"/>
    </location>
</feature>
<proteinExistence type="inferred from homology"/>
<evidence type="ECO:0000256" key="1">
    <source>
        <dbReference type="ARBA" id="ARBA00006174"/>
    </source>
</evidence>
<keyword evidence="5" id="KW-1185">Reference proteome</keyword>
<sequence>MTKLHSLAEYVVHAQFSTERSELSAHILDTVTAWICGQATPEGEQLGKKLNEEHPILQGVLQDDVLNQVTVNCAITRLSEIDDIHLASCITPGSVIIPTALTLCSNLKVDFSLTTFTDAVIAGYDLMTRLGKAIKGTELLYRGIWPTYFCAAFGTAATSARILGLSEKETVHALALALNLSTGGISRGSEMPFRWFTLGYAARSGCMASLIAAKGFTGSSQMLEGNWFEQTYGIEADTAAIVEDLGQDGILKRISMKPFCSAKQVIPSIYGFSKLLDQGISLDDIKEVNLFVPLPFVSMIKNRPTNRLSSLSSAPYQLAAAAYHPAGLYDISRNEILNSEEIRSFMDKVHVIGDSTLLSYYPEKWPTRIEIKTSSHGIASEMVTDSPGDPEMKLSSEEMKRKVHSFLDPILGARQAAEVIELGRNSVFDKCSLLNLYKTIRR</sequence>
<dbReference type="GO" id="GO:0016829">
    <property type="term" value="F:lyase activity"/>
    <property type="evidence" value="ECO:0007669"/>
    <property type="project" value="InterPro"/>
</dbReference>
<dbReference type="Gene3D" id="1.10.4100.10">
    <property type="entry name" value="2-methylcitrate dehydratase PrpD"/>
    <property type="match status" value="1"/>
</dbReference>
<organism evidence="4 5">
    <name type="scientific">Paenibacillus validus</name>
    <dbReference type="NCBI Taxonomy" id="44253"/>
    <lineage>
        <taxon>Bacteria</taxon>
        <taxon>Bacillati</taxon>
        <taxon>Bacillota</taxon>
        <taxon>Bacilli</taxon>
        <taxon>Bacillales</taxon>
        <taxon>Paenibacillaceae</taxon>
        <taxon>Paenibacillus</taxon>
    </lineage>
</organism>
<dbReference type="InterPro" id="IPR036148">
    <property type="entry name" value="MmgE/PrpD_sf"/>
</dbReference>
<dbReference type="Pfam" id="PF19305">
    <property type="entry name" value="MmgE_PrpD_C"/>
    <property type="match status" value="1"/>
</dbReference>
<dbReference type="Gene3D" id="3.30.1330.120">
    <property type="entry name" value="2-methylcitrate dehydratase PrpD"/>
    <property type="match status" value="1"/>
</dbReference>
<evidence type="ECO:0000259" key="3">
    <source>
        <dbReference type="Pfam" id="PF19305"/>
    </source>
</evidence>
<dbReference type="AlphaFoldDB" id="A0A7X2Z7Q9"/>
<dbReference type="InterPro" id="IPR042183">
    <property type="entry name" value="MmgE/PrpD_sf_1"/>
</dbReference>
<accession>A0A7X2Z7Q9</accession>